<evidence type="ECO:0000313" key="2">
    <source>
        <dbReference type="EMBL" id="POI31412.1"/>
    </source>
</evidence>
<proteinExistence type="predicted"/>
<keyword evidence="1" id="KW-0472">Membrane</keyword>
<reference evidence="2 3" key="1">
    <citation type="submission" date="2018-01" db="EMBL/GenBank/DDBJ databases">
        <title>Comparison of the Chinese Bamboo Partridge and Red Junglefowl genome sequences highlights the importance of demography in genome evolution.</title>
        <authorList>
            <person name="Tiley G.P."/>
            <person name="Kimball R.T."/>
            <person name="Braun E.L."/>
            <person name="Burleigh J.G."/>
        </authorList>
    </citation>
    <scope>NUCLEOTIDE SEQUENCE [LARGE SCALE GENOMIC DNA]</scope>
    <source>
        <strain evidence="2">RTK389</strain>
        <tissue evidence="2">Blood</tissue>
    </source>
</reference>
<evidence type="ECO:0000256" key="1">
    <source>
        <dbReference type="SAM" id="Phobius"/>
    </source>
</evidence>
<dbReference type="Proteomes" id="UP000237246">
    <property type="component" value="Unassembled WGS sequence"/>
</dbReference>
<protein>
    <submittedName>
        <fullName evidence="2">Uncharacterized protein</fullName>
    </submittedName>
</protein>
<sequence length="57" mass="6662">MLSVFCSLCLCPSMFSQPCLLWRNVSFFPSFLFSLFFSSSSLPTLLVFALWELQQQW</sequence>
<evidence type="ECO:0000313" key="3">
    <source>
        <dbReference type="Proteomes" id="UP000237246"/>
    </source>
</evidence>
<name>A0A2P4T500_BAMTH</name>
<comment type="caution">
    <text evidence="2">The sequence shown here is derived from an EMBL/GenBank/DDBJ whole genome shotgun (WGS) entry which is preliminary data.</text>
</comment>
<keyword evidence="1" id="KW-1133">Transmembrane helix</keyword>
<dbReference type="EMBL" id="PPHD01008743">
    <property type="protein sequence ID" value="POI31412.1"/>
    <property type="molecule type" value="Genomic_DNA"/>
</dbReference>
<keyword evidence="3" id="KW-1185">Reference proteome</keyword>
<dbReference type="AlphaFoldDB" id="A0A2P4T500"/>
<organism evidence="2 3">
    <name type="scientific">Bambusicola thoracicus</name>
    <name type="common">Chinese bamboo-partridge</name>
    <name type="synonym">Perdix thoracica</name>
    <dbReference type="NCBI Taxonomy" id="9083"/>
    <lineage>
        <taxon>Eukaryota</taxon>
        <taxon>Metazoa</taxon>
        <taxon>Chordata</taxon>
        <taxon>Craniata</taxon>
        <taxon>Vertebrata</taxon>
        <taxon>Euteleostomi</taxon>
        <taxon>Archelosauria</taxon>
        <taxon>Archosauria</taxon>
        <taxon>Dinosauria</taxon>
        <taxon>Saurischia</taxon>
        <taxon>Theropoda</taxon>
        <taxon>Coelurosauria</taxon>
        <taxon>Aves</taxon>
        <taxon>Neognathae</taxon>
        <taxon>Galloanserae</taxon>
        <taxon>Galliformes</taxon>
        <taxon>Phasianidae</taxon>
        <taxon>Perdicinae</taxon>
        <taxon>Bambusicola</taxon>
    </lineage>
</organism>
<gene>
    <name evidence="2" type="ORF">CIB84_004837</name>
</gene>
<accession>A0A2P4T500</accession>
<keyword evidence="1" id="KW-0812">Transmembrane</keyword>
<feature type="transmembrane region" description="Helical" evidence="1">
    <location>
        <begin position="26"/>
        <end position="51"/>
    </location>
</feature>